<gene>
    <name evidence="1" type="ORF">OPT61_g4387</name>
</gene>
<comment type="caution">
    <text evidence="1">The sequence shown here is derived from an EMBL/GenBank/DDBJ whole genome shotgun (WGS) entry which is preliminary data.</text>
</comment>
<dbReference type="EMBL" id="JAPHNI010000250">
    <property type="protein sequence ID" value="KAJ8113485.1"/>
    <property type="molecule type" value="Genomic_DNA"/>
</dbReference>
<evidence type="ECO:0000313" key="2">
    <source>
        <dbReference type="Proteomes" id="UP001153331"/>
    </source>
</evidence>
<dbReference type="Proteomes" id="UP001153331">
    <property type="component" value="Unassembled WGS sequence"/>
</dbReference>
<keyword evidence="2" id="KW-1185">Reference proteome</keyword>
<reference evidence="1" key="1">
    <citation type="submission" date="2022-11" db="EMBL/GenBank/DDBJ databases">
        <title>Genome Sequence of Boeremia exigua.</title>
        <authorList>
            <person name="Buettner E."/>
        </authorList>
    </citation>
    <scope>NUCLEOTIDE SEQUENCE</scope>
    <source>
        <strain evidence="1">CU02</strain>
    </source>
</reference>
<organism evidence="1 2">
    <name type="scientific">Boeremia exigua</name>
    <dbReference type="NCBI Taxonomy" id="749465"/>
    <lineage>
        <taxon>Eukaryota</taxon>
        <taxon>Fungi</taxon>
        <taxon>Dikarya</taxon>
        <taxon>Ascomycota</taxon>
        <taxon>Pezizomycotina</taxon>
        <taxon>Dothideomycetes</taxon>
        <taxon>Pleosporomycetidae</taxon>
        <taxon>Pleosporales</taxon>
        <taxon>Pleosporineae</taxon>
        <taxon>Didymellaceae</taxon>
        <taxon>Boeremia</taxon>
    </lineage>
</organism>
<protein>
    <submittedName>
        <fullName evidence="1">Uncharacterized protein</fullName>
    </submittedName>
</protein>
<sequence>MDSTENKVDYESKVHTDLERLPSQHLGQIQNVQIEGLVLQNEEARNMSGLETISAGWIICNSWAGIAATFALAIAQGGPVTLIYGPIIMCVLVGACASSLAELASVYPTAGGQYHWVSILAPEKWSRGLSYWCGATNVFSWIAICAGIAIIVPQLCLGMAVFWNPGYVPQAWHAFLVYQAANVLVLVYNIYLLRRTMWVHDLAFFVSITSFLAIVITSLARTAPHFQRTETVWTTFLNESGWSDGIAFLTGLVSPNYMYAGIDGAVHLAEECKNPRVVVPRALMSTVSIGFVTSFIFAFIMMYCTNDLESVVTTATGVPVFEIWRQATRSDVAATVFIVLLLLAAVFALNATHQTASRLTWSFARDDALFGSRWLGKIHETQQVPIAALVFNFAIMFIIGCIYLGSTSAFNAFIGTGLILQHVTYAFPAVLLMMRKRSTRWLPDSRSFKLPPVLGWLANLTTVGFAILVLIFYDFPTAIPVTGTSMNYASAVIGVMGIFAVANCNFTIDMPGSLPRFFGPEKPLPNPPSHTYPAPITSDDTVRQEKPSLDLTQRIERKLAEYNSSTNVIKRWLFEITSCIVSAACLSAVIIIYALFNNKPMSTFGDLSTLTNVLGKVASAALIIPITEALGQLKWNWFHQSNAVWDFEIFDKATRGPWGAAMLLYRTKGRSLAALGAILILLSLAADAFLQQVIAYPTRWTVRNDSAYVRIISQYEPDLVKEFTEGYELSVDDVNTKLVVQKYSYGNGTEAARFMGGPSNNTRSDVPYSCPTNKCTWPVYSTLGVCSQCKDITQYLEYACVDGKADWTSNLIGGYGVEDGFPEVAMCGYFLNLTEKPTIMVSGYTINQNSSIPGETLLARTLPLLSVYSKSPVSPVYQNGSINFPHIRNTILDALIISAADGTAASVHRQEPPVAQECVLSYCVQEIKSSYDSGSYTEEVLRTFTNNTAGPLPWKIENRTTEATVGTDMTYTENIHIDIALPSDHEDPPLFRVSNATAFKVMLLFDDAFPSFYIAKDNATKPVLRHKTWRDGPAYTRELSFNPWLAPNNVTAHISRMAKELTDTMRAASTQYTDLEGLAYNEEAYVQVQWLWLAFPAALLVLTIVFLVATITRTSEAGATGMWKTSAISTLVYGLPKEAQNQFSSATTWNNAGGGAKRVRVKLLPNVGWRVSGQEHKRLSPLLPIRRNLPPPGWI</sequence>
<proteinExistence type="predicted"/>
<evidence type="ECO:0000313" key="1">
    <source>
        <dbReference type="EMBL" id="KAJ8113485.1"/>
    </source>
</evidence>
<accession>A0ACC2IE99</accession>
<name>A0ACC2IE99_9PLEO</name>